<proteinExistence type="predicted"/>
<evidence type="ECO:0000313" key="2">
    <source>
        <dbReference type="EMBL" id="QIW95848.1"/>
    </source>
</evidence>
<dbReference type="EMBL" id="CP051139">
    <property type="protein sequence ID" value="QIW95848.1"/>
    <property type="molecule type" value="Genomic_DNA"/>
</dbReference>
<dbReference type="GO" id="GO:0032153">
    <property type="term" value="C:cell division site"/>
    <property type="evidence" value="ECO:0007669"/>
    <property type="project" value="TreeGrafter"/>
</dbReference>
<gene>
    <name evidence="2" type="ORF">AMS68_001366</name>
</gene>
<accession>A0A6H0XMJ5</accession>
<feature type="compositionally biased region" description="Polar residues" evidence="1">
    <location>
        <begin position="392"/>
        <end position="405"/>
    </location>
</feature>
<dbReference type="Gene3D" id="1.25.40.10">
    <property type="entry name" value="Tetratricopeptide repeat domain"/>
    <property type="match status" value="1"/>
</dbReference>
<feature type="compositionally biased region" description="Polar residues" evidence="1">
    <location>
        <begin position="354"/>
        <end position="374"/>
    </location>
</feature>
<keyword evidence="3" id="KW-1185">Reference proteome</keyword>
<dbReference type="GO" id="GO:0010972">
    <property type="term" value="P:negative regulation of G2/M transition of mitotic cell cycle"/>
    <property type="evidence" value="ECO:0007669"/>
    <property type="project" value="TreeGrafter"/>
</dbReference>
<dbReference type="InterPro" id="IPR052945">
    <property type="entry name" value="Mitotic_Regulator"/>
</dbReference>
<dbReference type="InterPro" id="IPR006597">
    <property type="entry name" value="Sel1-like"/>
</dbReference>
<evidence type="ECO:0008006" key="4">
    <source>
        <dbReference type="Google" id="ProtNLM"/>
    </source>
</evidence>
<dbReference type="PANTHER" id="PTHR43628:SF11">
    <property type="entry name" value="PROTEIN DSF2"/>
    <property type="match status" value="1"/>
</dbReference>
<dbReference type="SUPFAM" id="SSF81901">
    <property type="entry name" value="HCP-like"/>
    <property type="match status" value="1"/>
</dbReference>
<evidence type="ECO:0000256" key="1">
    <source>
        <dbReference type="SAM" id="MobiDB-lite"/>
    </source>
</evidence>
<dbReference type="PANTHER" id="PTHR43628">
    <property type="entry name" value="ACTIVATOR OF C KINASE PROTEIN 1-RELATED"/>
    <property type="match status" value="1"/>
</dbReference>
<feature type="compositionally biased region" description="Basic and acidic residues" evidence="1">
    <location>
        <begin position="319"/>
        <end position="345"/>
    </location>
</feature>
<dbReference type="Proteomes" id="UP000503462">
    <property type="component" value="Chromosome 1"/>
</dbReference>
<feature type="region of interest" description="Disordered" evidence="1">
    <location>
        <begin position="739"/>
        <end position="766"/>
    </location>
</feature>
<dbReference type="InterPro" id="IPR011990">
    <property type="entry name" value="TPR-like_helical_dom_sf"/>
</dbReference>
<feature type="region of interest" description="Disordered" evidence="1">
    <location>
        <begin position="224"/>
        <end position="261"/>
    </location>
</feature>
<name>A0A6H0XMJ5_9PEZI</name>
<reference evidence="2 3" key="1">
    <citation type="journal article" date="2016" name="Sci. Rep.">
        <title>Peltaster fructicola genome reveals evolution from an invasive phytopathogen to an ectophytic parasite.</title>
        <authorList>
            <person name="Xu C."/>
            <person name="Chen H."/>
            <person name="Gleason M.L."/>
            <person name="Xu J.R."/>
            <person name="Liu H."/>
            <person name="Zhang R."/>
            <person name="Sun G."/>
        </authorList>
    </citation>
    <scope>NUCLEOTIDE SEQUENCE [LARGE SCALE GENOMIC DNA]</scope>
    <source>
        <strain evidence="2 3">LNHT1506</strain>
    </source>
</reference>
<organism evidence="2 3">
    <name type="scientific">Peltaster fructicola</name>
    <dbReference type="NCBI Taxonomy" id="286661"/>
    <lineage>
        <taxon>Eukaryota</taxon>
        <taxon>Fungi</taxon>
        <taxon>Dikarya</taxon>
        <taxon>Ascomycota</taxon>
        <taxon>Pezizomycotina</taxon>
        <taxon>Dothideomycetes</taxon>
        <taxon>Dothideomycetes incertae sedis</taxon>
        <taxon>Peltaster</taxon>
    </lineage>
</organism>
<dbReference type="OrthoDB" id="2384430at2759"/>
<evidence type="ECO:0000313" key="3">
    <source>
        <dbReference type="Proteomes" id="UP000503462"/>
    </source>
</evidence>
<sequence length="766" mass="84842">MGPRPAPLNLNSARDDGDLPPPRFPGFHMDLPSPRAGDTPPALSPLDAFALHSRMLAKKFDEEAEAGRRLSRLSHKTVAQEMANRPNYFRAQKSTDGMSDISESQEDSLPNTRGGLAVNRNDAPRDRPQSTHPMLGRASRMGNETERIGTPNFDSIAEHQQRSLPAEQPGYFAMPRALTPEPVDPRVKIEAPSPMLPSLTSSVESLSHTHARSMERAPRNYGSERNLLPLRSPMLPRSPKSMQSIRAVGQDSGEDDNAYTNGGPYAAVRKYSGSSGISMPPSPFTPSFVHHAHRSPSMNSEYSLTGFSHSPRPAMNFSRPDRPMSPEGRTSMDTRQSSDSRRSFESRPSADVLNRQSSMASSATQLSQQSPPRKQQSERMPKPFANEDNASDSDTGQTYTYSSFTLPRGRGVERNSMGLRTSWIEKQITWDNEGNTDDPKVQPVFEHGRKSSEVLTRPVIPAAERPSSPASIQVPFETRRGREHSFTSAHRSHSADPRVAVRPKALHTPSASIATDSTERTIKPSPLQQRELSSEVSAEDHLEIGIQAHSAGQTNKSTYHLRLAANAGLPTAMLLYALACRHGWGMRANQEEGVRWLRKAIDTSKLEEQDVDRTLLAASRRSGILDPTAELAERKKRKAQFSLAIYELGMSYMKGWGCPKDKVLALRCYEIAGDWGDCDALAEAGYCYTQGLGCKKDMHKAAALYRKAACLGMSMTGNSWIYKDKYMETTVEQPKKSIELVPIPAKEPEKRARSRSIWGRPKKEKS</sequence>
<feature type="region of interest" description="Disordered" evidence="1">
    <location>
        <begin position="76"/>
        <end position="150"/>
    </location>
</feature>
<dbReference type="SMART" id="SM00671">
    <property type="entry name" value="SEL1"/>
    <property type="match status" value="3"/>
</dbReference>
<dbReference type="AlphaFoldDB" id="A0A6H0XMJ5"/>
<feature type="region of interest" description="Disordered" evidence="1">
    <location>
        <begin position="510"/>
        <end position="531"/>
    </location>
</feature>
<dbReference type="Pfam" id="PF08238">
    <property type="entry name" value="Sel1"/>
    <property type="match status" value="3"/>
</dbReference>
<feature type="region of interest" description="Disordered" evidence="1">
    <location>
        <begin position="1"/>
        <end position="45"/>
    </location>
</feature>
<feature type="region of interest" description="Disordered" evidence="1">
    <location>
        <begin position="288"/>
        <end position="413"/>
    </location>
</feature>
<feature type="compositionally biased region" description="Low complexity" evidence="1">
    <location>
        <begin position="227"/>
        <end position="239"/>
    </location>
</feature>
<protein>
    <recommendedName>
        <fullName evidence="4">Mitosis inhibitor nif1</fullName>
    </recommendedName>
</protein>
<feature type="compositionally biased region" description="Polar residues" evidence="1">
    <location>
        <begin position="296"/>
        <end position="308"/>
    </location>
</feature>